<sequence length="79" mass="8673">MSSGSKPSGRLLGGWWLLTGEHSLAAPRERHLGRPAVVIAAFVRALITVLTILNLQVAAPYKKVEAHYGLPYRQEPLIE</sequence>
<evidence type="ECO:0000313" key="2">
    <source>
        <dbReference type="EMBL" id="SEH03523.1"/>
    </source>
</evidence>
<proteinExistence type="predicted"/>
<reference evidence="2 3" key="1">
    <citation type="submission" date="2016-10" db="EMBL/GenBank/DDBJ databases">
        <authorList>
            <person name="de Groot N.N."/>
        </authorList>
    </citation>
    <scope>NUCLEOTIDE SEQUENCE [LARGE SCALE GENOMIC DNA]</scope>
    <source>
        <strain evidence="2 3">CGMCC 4.7037</strain>
    </source>
</reference>
<organism evidence="2 3">
    <name type="scientific">Nonomuraea solani</name>
    <dbReference type="NCBI Taxonomy" id="1144553"/>
    <lineage>
        <taxon>Bacteria</taxon>
        <taxon>Bacillati</taxon>
        <taxon>Actinomycetota</taxon>
        <taxon>Actinomycetes</taxon>
        <taxon>Streptosporangiales</taxon>
        <taxon>Streptosporangiaceae</taxon>
        <taxon>Nonomuraea</taxon>
    </lineage>
</organism>
<dbReference type="RefSeq" id="WP_146104225.1">
    <property type="nucleotide sequence ID" value="NZ_FNVT01000038.1"/>
</dbReference>
<evidence type="ECO:0000256" key="1">
    <source>
        <dbReference type="SAM" id="Phobius"/>
    </source>
</evidence>
<keyword evidence="1" id="KW-1133">Transmembrane helix</keyword>
<keyword evidence="1" id="KW-0812">Transmembrane</keyword>
<feature type="transmembrane region" description="Helical" evidence="1">
    <location>
        <begin position="35"/>
        <end position="55"/>
    </location>
</feature>
<keyword evidence="1" id="KW-0472">Membrane</keyword>
<dbReference type="AlphaFoldDB" id="A0A1H6F1P9"/>
<evidence type="ECO:0000313" key="3">
    <source>
        <dbReference type="Proteomes" id="UP000236732"/>
    </source>
</evidence>
<keyword evidence="3" id="KW-1185">Reference proteome</keyword>
<dbReference type="EMBL" id="FNVT01000038">
    <property type="protein sequence ID" value="SEH03523.1"/>
    <property type="molecule type" value="Genomic_DNA"/>
</dbReference>
<name>A0A1H6F1P9_9ACTN</name>
<protein>
    <submittedName>
        <fullName evidence="2">Uncharacterized protein</fullName>
    </submittedName>
</protein>
<dbReference type="Proteomes" id="UP000236732">
    <property type="component" value="Unassembled WGS sequence"/>
</dbReference>
<gene>
    <name evidence="2" type="ORF">SAMN05444920_13826</name>
</gene>
<accession>A0A1H6F1P9</accession>